<keyword evidence="3 8" id="KW-0285">Flavoprotein</keyword>
<dbReference type="RefSeq" id="WP_205048295.1">
    <property type="nucleotide sequence ID" value="NZ_CAJVAX010000017.1"/>
</dbReference>
<dbReference type="EMBL" id="CAJVAX010000017">
    <property type="protein sequence ID" value="CAG7636514.1"/>
    <property type="molecule type" value="Genomic_DNA"/>
</dbReference>
<dbReference type="SUPFAM" id="SSF56645">
    <property type="entry name" value="Acyl-CoA dehydrogenase NM domain-like"/>
    <property type="match status" value="1"/>
</dbReference>
<dbReference type="Pfam" id="PF02770">
    <property type="entry name" value="Acyl-CoA_dh_M"/>
    <property type="match status" value="1"/>
</dbReference>
<evidence type="ECO:0000256" key="1">
    <source>
        <dbReference type="ARBA" id="ARBA00001974"/>
    </source>
</evidence>
<evidence type="ECO:0000259" key="10">
    <source>
        <dbReference type="Pfam" id="PF02770"/>
    </source>
</evidence>
<dbReference type="Proteomes" id="UP001153328">
    <property type="component" value="Unassembled WGS sequence"/>
</dbReference>
<feature type="domain" description="Acyl-CoA dehydrogenase/oxidase N-terminal" evidence="11">
    <location>
        <begin position="13"/>
        <end position="124"/>
    </location>
</feature>
<comment type="cofactor">
    <cofactor evidence="1 8">
        <name>FAD</name>
        <dbReference type="ChEBI" id="CHEBI:57692"/>
    </cofactor>
</comment>
<comment type="caution">
    <text evidence="12">The sequence shown here is derived from an EMBL/GenBank/DDBJ whole genome shotgun (WGS) entry which is preliminary data.</text>
</comment>
<dbReference type="InterPro" id="IPR006091">
    <property type="entry name" value="Acyl-CoA_Oxase/DH_mid-dom"/>
</dbReference>
<evidence type="ECO:0000256" key="8">
    <source>
        <dbReference type="RuleBase" id="RU362125"/>
    </source>
</evidence>
<proteinExistence type="inferred from homology"/>
<dbReference type="InterPro" id="IPR013786">
    <property type="entry name" value="AcylCoA_DH/ox_N"/>
</dbReference>
<dbReference type="FunFam" id="2.40.110.10:FF:000001">
    <property type="entry name" value="Acyl-CoA dehydrogenase, mitochondrial"/>
    <property type="match status" value="1"/>
</dbReference>
<dbReference type="FunFam" id="1.10.540.10:FF:000023">
    <property type="entry name" value="Acyl-CoA dehydrogenase FadE25"/>
    <property type="match status" value="1"/>
</dbReference>
<dbReference type="PANTHER" id="PTHR43884:SF12">
    <property type="entry name" value="ISOVALERYL-COA DEHYDROGENASE, MITOCHONDRIAL-RELATED"/>
    <property type="match status" value="1"/>
</dbReference>
<feature type="domain" description="Acyl-CoA oxidase/dehydrogenase middle" evidence="10">
    <location>
        <begin position="129"/>
        <end position="223"/>
    </location>
</feature>
<keyword evidence="5 8" id="KW-0560">Oxidoreductase</keyword>
<dbReference type="InterPro" id="IPR046373">
    <property type="entry name" value="Acyl-CoA_Oxase/DH_mid-dom_sf"/>
</dbReference>
<sequence length="386" mass="41548">MAGSSDFDLFRTSEEHDMLRDAVRSLAEAKIAPFAAEVDEQGRFPQEARDALEANDLHAVHVPEAYDGSGADALSTVIVIEEVARVCASSSLIPAVNKLGSLPVQLSGSEELKTRYLGALARKEGMFSYALSEPEAGSDAAGMKTRAVRDGDTYVLNGVKRWITNAGVSDFYTVMAVTDPDKRSKGISAFVVEKGDEGVSFGAPEKKLGIKGSPTREVYLDNVRIPADRMIGAEGTGFATAMKTLDHTRVTIAAQAIGIAQGALDYAKGYVAERKQFGKAIAEFQGIQFMLADMAMKLEAARQLTYAAAAKSERTDADLTFFGAAAKCYASDVAMSITTDAVQLLGGYGYTRDYPVERMMRDAKITQIYEGTNQVQRIVMARNLPA</sequence>
<dbReference type="SUPFAM" id="SSF47203">
    <property type="entry name" value="Acyl-CoA dehydrogenase C-terminal domain-like"/>
    <property type="match status" value="1"/>
</dbReference>
<dbReference type="Pfam" id="PF00441">
    <property type="entry name" value="Acyl-CoA_dh_1"/>
    <property type="match status" value="1"/>
</dbReference>
<dbReference type="PROSITE" id="PS00073">
    <property type="entry name" value="ACYL_COA_DH_2"/>
    <property type="match status" value="1"/>
</dbReference>
<dbReference type="Gene3D" id="1.10.540.10">
    <property type="entry name" value="Acyl-CoA dehydrogenase/oxidase, N-terminal domain"/>
    <property type="match status" value="1"/>
</dbReference>
<dbReference type="FunFam" id="1.20.140.10:FF:000004">
    <property type="entry name" value="Acyl-CoA dehydrogenase FadE25"/>
    <property type="match status" value="1"/>
</dbReference>
<dbReference type="InterPro" id="IPR036250">
    <property type="entry name" value="AcylCo_DH-like_C"/>
</dbReference>
<gene>
    <name evidence="12" type="primary">acdA</name>
    <name evidence="12" type="ORF">SBRY_30029</name>
</gene>
<evidence type="ECO:0000313" key="13">
    <source>
        <dbReference type="Proteomes" id="UP001153328"/>
    </source>
</evidence>
<evidence type="ECO:0000259" key="11">
    <source>
        <dbReference type="Pfam" id="PF02771"/>
    </source>
</evidence>
<evidence type="ECO:0000256" key="5">
    <source>
        <dbReference type="ARBA" id="ARBA00023002"/>
    </source>
</evidence>
<dbReference type="GO" id="GO:0050660">
    <property type="term" value="F:flavin adenine dinucleotide binding"/>
    <property type="evidence" value="ECO:0007669"/>
    <property type="project" value="InterPro"/>
</dbReference>
<dbReference type="InterPro" id="IPR009100">
    <property type="entry name" value="AcylCoA_DH/oxidase_NM_dom_sf"/>
</dbReference>
<evidence type="ECO:0000256" key="3">
    <source>
        <dbReference type="ARBA" id="ARBA00022630"/>
    </source>
</evidence>
<dbReference type="GO" id="GO:0003995">
    <property type="term" value="F:acyl-CoA dehydrogenase activity"/>
    <property type="evidence" value="ECO:0007669"/>
    <property type="project" value="InterPro"/>
</dbReference>
<feature type="domain" description="Acyl-CoA dehydrogenase/oxidase C-terminal" evidence="9">
    <location>
        <begin position="235"/>
        <end position="384"/>
    </location>
</feature>
<dbReference type="AlphaFoldDB" id="A0A9W4H091"/>
<organism evidence="12 13">
    <name type="scientific">Actinacidiphila bryophytorum</name>
    <dbReference type="NCBI Taxonomy" id="1436133"/>
    <lineage>
        <taxon>Bacteria</taxon>
        <taxon>Bacillati</taxon>
        <taxon>Actinomycetota</taxon>
        <taxon>Actinomycetes</taxon>
        <taxon>Kitasatosporales</taxon>
        <taxon>Streptomycetaceae</taxon>
        <taxon>Actinacidiphila</taxon>
    </lineage>
</organism>
<dbReference type="InterPro" id="IPR006089">
    <property type="entry name" value="Acyl-CoA_DH_CS"/>
</dbReference>
<dbReference type="Gene3D" id="2.40.110.10">
    <property type="entry name" value="Butyryl-CoA Dehydrogenase, subunit A, domain 2"/>
    <property type="match status" value="1"/>
</dbReference>
<evidence type="ECO:0000256" key="4">
    <source>
        <dbReference type="ARBA" id="ARBA00022827"/>
    </source>
</evidence>
<reference evidence="12" key="1">
    <citation type="submission" date="2021-06" db="EMBL/GenBank/DDBJ databases">
        <authorList>
            <person name="Arsene-Ploetze F."/>
        </authorList>
    </citation>
    <scope>NUCLEOTIDE SEQUENCE</scope>
    <source>
        <strain evidence="12">SBRY1</strain>
    </source>
</reference>
<comment type="catalytic activity">
    <reaction evidence="6">
        <text>a 2,3-saturated acyl-CoA + A = a 2,3-dehydroacyl-CoA + AH2</text>
        <dbReference type="Rhea" id="RHEA:48608"/>
        <dbReference type="ChEBI" id="CHEBI:13193"/>
        <dbReference type="ChEBI" id="CHEBI:17499"/>
        <dbReference type="ChEBI" id="CHEBI:60015"/>
        <dbReference type="ChEBI" id="CHEBI:65111"/>
    </reaction>
</comment>
<dbReference type="PROSITE" id="PS00072">
    <property type="entry name" value="ACYL_COA_DH_1"/>
    <property type="match status" value="1"/>
</dbReference>
<dbReference type="PANTHER" id="PTHR43884">
    <property type="entry name" value="ACYL-COA DEHYDROGENASE"/>
    <property type="match status" value="1"/>
</dbReference>
<dbReference type="InterPro" id="IPR009075">
    <property type="entry name" value="AcylCo_DH/oxidase_C"/>
</dbReference>
<dbReference type="Gene3D" id="1.20.140.10">
    <property type="entry name" value="Butyryl-CoA Dehydrogenase, subunit A, domain 3"/>
    <property type="match status" value="1"/>
</dbReference>
<keyword evidence="4 8" id="KW-0274">FAD</keyword>
<evidence type="ECO:0000259" key="9">
    <source>
        <dbReference type="Pfam" id="PF00441"/>
    </source>
</evidence>
<dbReference type="PIRSF" id="PIRSF016578">
    <property type="entry name" value="HsaA"/>
    <property type="match status" value="1"/>
</dbReference>
<accession>A0A9W4H091</accession>
<evidence type="ECO:0000313" key="12">
    <source>
        <dbReference type="EMBL" id="CAG7636514.1"/>
    </source>
</evidence>
<dbReference type="Pfam" id="PF02771">
    <property type="entry name" value="Acyl-CoA_dh_N"/>
    <property type="match status" value="1"/>
</dbReference>
<evidence type="ECO:0000256" key="6">
    <source>
        <dbReference type="ARBA" id="ARBA00052546"/>
    </source>
</evidence>
<comment type="similarity">
    <text evidence="2 8">Belongs to the acyl-CoA dehydrogenase family.</text>
</comment>
<dbReference type="InterPro" id="IPR037069">
    <property type="entry name" value="AcylCoA_DH/ox_N_sf"/>
</dbReference>
<evidence type="ECO:0000256" key="2">
    <source>
        <dbReference type="ARBA" id="ARBA00009347"/>
    </source>
</evidence>
<protein>
    <recommendedName>
        <fullName evidence="7">Probable acyl-CoA dehydrogenase fadE25</fullName>
    </recommendedName>
</protein>
<name>A0A9W4H091_9ACTN</name>
<evidence type="ECO:0000256" key="7">
    <source>
        <dbReference type="ARBA" id="ARBA00071575"/>
    </source>
</evidence>
<keyword evidence="13" id="KW-1185">Reference proteome</keyword>